<gene>
    <name evidence="1" type="ORF">EG68_03232</name>
</gene>
<dbReference type="AlphaFoldDB" id="A0A8S9Y9N5"/>
<accession>A0A8S9Y9N5</accession>
<evidence type="ECO:0000313" key="1">
    <source>
        <dbReference type="EMBL" id="KAF7232502.1"/>
    </source>
</evidence>
<sequence>MTDLLILNYSPLSTADFVREDTIKSDITITDHPTSNDSGTDLLMKYTNLLMQQRLAQRTARRSEFQQIWDELPNYMNSLLHTVPT</sequence>
<dbReference type="Proteomes" id="UP000822476">
    <property type="component" value="Unassembled WGS sequence"/>
</dbReference>
<evidence type="ECO:0000313" key="2">
    <source>
        <dbReference type="Proteomes" id="UP000822476"/>
    </source>
</evidence>
<dbReference type="EMBL" id="JTDE01021764">
    <property type="protein sequence ID" value="KAF7232502.1"/>
    <property type="molecule type" value="Genomic_DNA"/>
</dbReference>
<organism evidence="1 2">
    <name type="scientific">Paragonimus skrjabini miyazakii</name>
    <dbReference type="NCBI Taxonomy" id="59628"/>
    <lineage>
        <taxon>Eukaryota</taxon>
        <taxon>Metazoa</taxon>
        <taxon>Spiralia</taxon>
        <taxon>Lophotrochozoa</taxon>
        <taxon>Platyhelminthes</taxon>
        <taxon>Trematoda</taxon>
        <taxon>Digenea</taxon>
        <taxon>Plagiorchiida</taxon>
        <taxon>Troglotremata</taxon>
        <taxon>Troglotrematidae</taxon>
        <taxon>Paragonimus</taxon>
    </lineage>
</organism>
<reference evidence="1" key="1">
    <citation type="submission" date="2019-07" db="EMBL/GenBank/DDBJ databases">
        <title>Annotation for the trematode Paragonimus miyazaki's.</title>
        <authorList>
            <person name="Choi Y.-J."/>
        </authorList>
    </citation>
    <scope>NUCLEOTIDE SEQUENCE</scope>
    <source>
        <strain evidence="1">Japan</strain>
    </source>
</reference>
<name>A0A8S9Y9N5_9TREM</name>
<proteinExistence type="predicted"/>
<protein>
    <submittedName>
        <fullName evidence="1">Uncharacterized protein</fullName>
    </submittedName>
</protein>
<keyword evidence="2" id="KW-1185">Reference proteome</keyword>
<comment type="caution">
    <text evidence="1">The sequence shown here is derived from an EMBL/GenBank/DDBJ whole genome shotgun (WGS) entry which is preliminary data.</text>
</comment>
<dbReference type="OrthoDB" id="10345412at2759"/>